<sequence>MSALLLWKPGNCRKGCGTADDKKLVKHVGSHRKTSSLPFSLHVLCRKESNQERVPHGNWRNLTNWTSASSPTEAPTPPTLVGNKVGDGESKWGCKYRLIDIACMYHVKMKVYSRL</sequence>
<evidence type="ECO:0000313" key="2">
    <source>
        <dbReference type="EMBL" id="GIX89810.1"/>
    </source>
</evidence>
<accession>A0AAV4P1C7</accession>
<protein>
    <recommendedName>
        <fullName evidence="4">C2H2-type domain-containing protein</fullName>
    </recommendedName>
</protein>
<evidence type="ECO:0000313" key="3">
    <source>
        <dbReference type="Proteomes" id="UP001054945"/>
    </source>
</evidence>
<reference evidence="2 3" key="1">
    <citation type="submission" date="2021-06" db="EMBL/GenBank/DDBJ databases">
        <title>Caerostris extrusa draft genome.</title>
        <authorList>
            <person name="Kono N."/>
            <person name="Arakawa K."/>
        </authorList>
    </citation>
    <scope>NUCLEOTIDE SEQUENCE [LARGE SCALE GENOMIC DNA]</scope>
</reference>
<dbReference type="Proteomes" id="UP001054945">
    <property type="component" value="Unassembled WGS sequence"/>
</dbReference>
<dbReference type="EMBL" id="BPLR01003887">
    <property type="protein sequence ID" value="GIX89810.1"/>
    <property type="molecule type" value="Genomic_DNA"/>
</dbReference>
<gene>
    <name evidence="2" type="ORF">CEXT_503301</name>
</gene>
<comment type="caution">
    <text evidence="2">The sequence shown here is derived from an EMBL/GenBank/DDBJ whole genome shotgun (WGS) entry which is preliminary data.</text>
</comment>
<evidence type="ECO:0008006" key="4">
    <source>
        <dbReference type="Google" id="ProtNLM"/>
    </source>
</evidence>
<organism evidence="2 3">
    <name type="scientific">Caerostris extrusa</name>
    <name type="common">Bark spider</name>
    <name type="synonym">Caerostris bankana</name>
    <dbReference type="NCBI Taxonomy" id="172846"/>
    <lineage>
        <taxon>Eukaryota</taxon>
        <taxon>Metazoa</taxon>
        <taxon>Ecdysozoa</taxon>
        <taxon>Arthropoda</taxon>
        <taxon>Chelicerata</taxon>
        <taxon>Arachnida</taxon>
        <taxon>Araneae</taxon>
        <taxon>Araneomorphae</taxon>
        <taxon>Entelegynae</taxon>
        <taxon>Araneoidea</taxon>
        <taxon>Araneidae</taxon>
        <taxon>Caerostris</taxon>
    </lineage>
</organism>
<dbReference type="AlphaFoldDB" id="A0AAV4P1C7"/>
<evidence type="ECO:0000256" key="1">
    <source>
        <dbReference type="SAM" id="MobiDB-lite"/>
    </source>
</evidence>
<keyword evidence="3" id="KW-1185">Reference proteome</keyword>
<feature type="region of interest" description="Disordered" evidence="1">
    <location>
        <begin position="56"/>
        <end position="82"/>
    </location>
</feature>
<name>A0AAV4P1C7_CAEEX</name>
<proteinExistence type="predicted"/>